<dbReference type="Proteomes" id="UP000033961">
    <property type="component" value="Chromosome I"/>
</dbReference>
<dbReference type="InterPro" id="IPR015018">
    <property type="entry name" value="DUF1905"/>
</dbReference>
<dbReference type="Gene3D" id="2.40.30.100">
    <property type="entry name" value="AF2212/PG0164-like"/>
    <property type="match status" value="1"/>
</dbReference>
<evidence type="ECO:0000313" key="2">
    <source>
        <dbReference type="Proteomes" id="UP000033961"/>
    </source>
</evidence>
<sequence>MYKIAICGYHIRTGTKNGNIFRMNINSNSFTIQFQTKVWVYPGKGGWHFLTLPPNVSKKVKLLTDRSRGSWGMVPVLAQIGDTSWKTSIFPEKDSSKFVLPLKADVRKREKIRMDRKVRVSITIQF</sequence>
<evidence type="ECO:0000313" key="1">
    <source>
        <dbReference type="EMBL" id="AVQ13142.1"/>
    </source>
</evidence>
<name>A0A2P1QW40_9LEPT</name>
<evidence type="ECO:0008006" key="3">
    <source>
        <dbReference type="Google" id="ProtNLM"/>
    </source>
</evidence>
<accession>A0A2P1QW40</accession>
<dbReference type="AlphaFoldDB" id="A0A2P1QW40"/>
<protein>
    <recommendedName>
        <fullName evidence="3">PF08922 domain protein</fullName>
    </recommendedName>
</protein>
<dbReference type="SUPFAM" id="SSF141694">
    <property type="entry name" value="AF2212/PG0164-like"/>
    <property type="match status" value="1"/>
</dbReference>
<dbReference type="Pfam" id="PF08922">
    <property type="entry name" value="DUF1905"/>
    <property type="match status" value="1"/>
</dbReference>
<dbReference type="EMBL" id="CP027843">
    <property type="protein sequence ID" value="AVQ13142.1"/>
    <property type="molecule type" value="Genomic_DNA"/>
</dbReference>
<dbReference type="InterPro" id="IPR037079">
    <property type="entry name" value="AF2212/PG0164-like_sf"/>
</dbReference>
<proteinExistence type="predicted"/>
<reference evidence="1 2" key="1">
    <citation type="journal article" date="2015" name="Genome Announc.">
        <title>Draft Genome Sequences of Leptospira santarosai Strains U160, U164, and U233, Isolated from Asymptomatic Cattle.</title>
        <authorList>
            <person name="Kremer F.S."/>
            <person name="Eslabao M.R."/>
            <person name="Provisor M."/>
            <person name="Woloski R.D."/>
            <person name="Ramires O.V."/>
            <person name="Moreno L.Z."/>
            <person name="Moreno A.M."/>
            <person name="Hamond C."/>
            <person name="Lilenbaum W."/>
            <person name="Dellagostin O.A."/>
        </authorList>
    </citation>
    <scope>NUCLEOTIDE SEQUENCE [LARGE SCALE GENOMIC DNA]</scope>
    <source>
        <strain evidence="1 2">U160</strain>
    </source>
</reference>
<organism evidence="1 2">
    <name type="scientific">Leptospira santarosai</name>
    <dbReference type="NCBI Taxonomy" id="28183"/>
    <lineage>
        <taxon>Bacteria</taxon>
        <taxon>Pseudomonadati</taxon>
        <taxon>Spirochaetota</taxon>
        <taxon>Spirochaetia</taxon>
        <taxon>Leptospirales</taxon>
        <taxon>Leptospiraceae</taxon>
        <taxon>Leptospira</taxon>
    </lineage>
</organism>
<gene>
    <name evidence="1" type="ORF">XB16_2839</name>
</gene>